<keyword evidence="2 8" id="KW-0813">Transport</keyword>
<keyword evidence="7 8" id="KW-0472">Membrane</keyword>
<dbReference type="PROSITE" id="PS50928">
    <property type="entry name" value="ABC_TM1"/>
    <property type="match status" value="1"/>
</dbReference>
<keyword evidence="4 8" id="KW-0812">Transmembrane</keyword>
<dbReference type="Gene3D" id="1.10.3720.10">
    <property type="entry name" value="MetI-like"/>
    <property type="match status" value="1"/>
</dbReference>
<feature type="transmembrane region" description="Helical" evidence="8">
    <location>
        <begin position="63"/>
        <end position="91"/>
    </location>
</feature>
<feature type="transmembrane region" description="Helical" evidence="8">
    <location>
        <begin position="132"/>
        <end position="152"/>
    </location>
</feature>
<gene>
    <name evidence="10" type="ORF">CK500_10815</name>
</gene>
<dbReference type="PANTHER" id="PTHR30614:SF0">
    <property type="entry name" value="L-CYSTINE TRANSPORT SYSTEM PERMEASE PROTEIN TCYL"/>
    <property type="match status" value="1"/>
</dbReference>
<dbReference type="GO" id="GO:0043190">
    <property type="term" value="C:ATP-binding cassette (ABC) transporter complex"/>
    <property type="evidence" value="ECO:0007669"/>
    <property type="project" value="InterPro"/>
</dbReference>
<reference evidence="10 11" key="1">
    <citation type="submission" date="2017-08" db="EMBL/GenBank/DDBJ databases">
        <title>The strain WRN001 was isolated from Binhai saline alkaline soil, Tianjin, China.</title>
        <authorList>
            <person name="Liu D."/>
            <person name="Zhang G."/>
        </authorList>
    </citation>
    <scope>NUCLEOTIDE SEQUENCE [LARGE SCALE GENOMIC DNA]</scope>
    <source>
        <strain evidence="10 11">WN019</strain>
    </source>
</reference>
<evidence type="ECO:0000256" key="8">
    <source>
        <dbReference type="RuleBase" id="RU363032"/>
    </source>
</evidence>
<evidence type="ECO:0000256" key="6">
    <source>
        <dbReference type="ARBA" id="ARBA00022989"/>
    </source>
</evidence>
<dbReference type="AlphaFoldDB" id="A0A2A2FCU8"/>
<keyword evidence="5" id="KW-0029">Amino-acid transport</keyword>
<comment type="subcellular location">
    <subcellularLocation>
        <location evidence="1 8">Cell membrane</location>
        <topology evidence="1 8">Multi-pass membrane protein</topology>
    </subcellularLocation>
</comment>
<dbReference type="GO" id="GO:0022857">
    <property type="term" value="F:transmembrane transporter activity"/>
    <property type="evidence" value="ECO:0007669"/>
    <property type="project" value="InterPro"/>
</dbReference>
<evidence type="ECO:0000256" key="4">
    <source>
        <dbReference type="ARBA" id="ARBA00022692"/>
    </source>
</evidence>
<keyword evidence="3" id="KW-1003">Cell membrane</keyword>
<evidence type="ECO:0000313" key="10">
    <source>
        <dbReference type="EMBL" id="PAU83276.1"/>
    </source>
</evidence>
<keyword evidence="11" id="KW-1185">Reference proteome</keyword>
<dbReference type="NCBIfam" id="TIGR01726">
    <property type="entry name" value="HEQRo_perm_3TM"/>
    <property type="match status" value="1"/>
</dbReference>
<dbReference type="InterPro" id="IPR010065">
    <property type="entry name" value="AA_ABC_transptr_permease_3TM"/>
</dbReference>
<sequence>MSDPATLALAAAASAAVELPACGGLPISAGDGLATLAPVGQSADWSFVGEAVDWEFVFRNADYLGVGALLTIGLTVASILLGFVVGFPAGAVEVYGDGYLKRAVSTVGIVLRGTPIVVILIVMYFVVGVPQINLGVATISSAMTAGILGLGLRSAAYQSQIFRATLSSVDEGQLEAGRSIGLSRFEAVRYVVVPQALRRSIPGFQNEFTIVLKDTSIVFAIGLAELLTRGYDLFSEQTTAVLEVVLFISAIYFVLTFTTNRALDYLGDYYAIPEGESA</sequence>
<keyword evidence="6 8" id="KW-1133">Transmembrane helix</keyword>
<dbReference type="RefSeq" id="WP_095637236.1">
    <property type="nucleotide sequence ID" value="NZ_NSKC01000005.1"/>
</dbReference>
<dbReference type="InterPro" id="IPR000515">
    <property type="entry name" value="MetI-like"/>
</dbReference>
<dbReference type="OrthoDB" id="323678at2157"/>
<comment type="caution">
    <text evidence="10">The sequence shown here is derived from an EMBL/GenBank/DDBJ whole genome shotgun (WGS) entry which is preliminary data.</text>
</comment>
<dbReference type="PANTHER" id="PTHR30614">
    <property type="entry name" value="MEMBRANE COMPONENT OF AMINO ACID ABC TRANSPORTER"/>
    <property type="match status" value="1"/>
</dbReference>
<dbReference type="Proteomes" id="UP000218083">
    <property type="component" value="Unassembled WGS sequence"/>
</dbReference>
<feature type="transmembrane region" description="Helical" evidence="8">
    <location>
        <begin position="103"/>
        <end position="126"/>
    </location>
</feature>
<feature type="domain" description="ABC transmembrane type-1" evidence="9">
    <location>
        <begin position="68"/>
        <end position="257"/>
    </location>
</feature>
<evidence type="ECO:0000259" key="9">
    <source>
        <dbReference type="PROSITE" id="PS50928"/>
    </source>
</evidence>
<dbReference type="CDD" id="cd06261">
    <property type="entry name" value="TM_PBP2"/>
    <property type="match status" value="1"/>
</dbReference>
<evidence type="ECO:0000256" key="3">
    <source>
        <dbReference type="ARBA" id="ARBA00022475"/>
    </source>
</evidence>
<proteinExistence type="inferred from homology"/>
<evidence type="ECO:0000313" key="11">
    <source>
        <dbReference type="Proteomes" id="UP000218083"/>
    </source>
</evidence>
<dbReference type="SUPFAM" id="SSF161098">
    <property type="entry name" value="MetI-like"/>
    <property type="match status" value="1"/>
</dbReference>
<organism evidence="10 11">
    <name type="scientific">Halorubrum salipaludis</name>
    <dbReference type="NCBI Taxonomy" id="2032630"/>
    <lineage>
        <taxon>Archaea</taxon>
        <taxon>Methanobacteriati</taxon>
        <taxon>Methanobacteriota</taxon>
        <taxon>Stenosarchaea group</taxon>
        <taxon>Halobacteria</taxon>
        <taxon>Halobacteriales</taxon>
        <taxon>Haloferacaceae</taxon>
        <taxon>Halorubrum</taxon>
    </lineage>
</organism>
<dbReference type="Pfam" id="PF00528">
    <property type="entry name" value="BPD_transp_1"/>
    <property type="match status" value="1"/>
</dbReference>
<protein>
    <submittedName>
        <fullName evidence="10">Glutamine ABC transporter substrate-binding protein</fullName>
    </submittedName>
</protein>
<comment type="similarity">
    <text evidence="8">Belongs to the binding-protein-dependent transport system permease family.</text>
</comment>
<dbReference type="InterPro" id="IPR035906">
    <property type="entry name" value="MetI-like_sf"/>
</dbReference>
<feature type="transmembrane region" description="Helical" evidence="8">
    <location>
        <begin position="239"/>
        <end position="257"/>
    </location>
</feature>
<dbReference type="InterPro" id="IPR043429">
    <property type="entry name" value="ArtM/GltK/GlnP/TcyL/YhdX-like"/>
</dbReference>
<dbReference type="EMBL" id="NSKC01000005">
    <property type="protein sequence ID" value="PAU83276.1"/>
    <property type="molecule type" value="Genomic_DNA"/>
</dbReference>
<evidence type="ECO:0000256" key="1">
    <source>
        <dbReference type="ARBA" id="ARBA00004651"/>
    </source>
</evidence>
<evidence type="ECO:0000256" key="7">
    <source>
        <dbReference type="ARBA" id="ARBA00023136"/>
    </source>
</evidence>
<accession>A0A2A2FCU8</accession>
<dbReference type="GO" id="GO:0006865">
    <property type="term" value="P:amino acid transport"/>
    <property type="evidence" value="ECO:0007669"/>
    <property type="project" value="UniProtKB-KW"/>
</dbReference>
<evidence type="ECO:0000256" key="2">
    <source>
        <dbReference type="ARBA" id="ARBA00022448"/>
    </source>
</evidence>
<evidence type="ECO:0000256" key="5">
    <source>
        <dbReference type="ARBA" id="ARBA00022970"/>
    </source>
</evidence>
<name>A0A2A2FCU8_9EURY</name>